<name>A0ACD5YVK7_AVESA</name>
<evidence type="ECO:0000313" key="2">
    <source>
        <dbReference type="Proteomes" id="UP001732700"/>
    </source>
</evidence>
<keyword evidence="2" id="KW-1185">Reference proteome</keyword>
<protein>
    <submittedName>
        <fullName evidence="1">Uncharacterized protein</fullName>
    </submittedName>
</protein>
<reference evidence="1" key="1">
    <citation type="submission" date="2021-05" db="EMBL/GenBank/DDBJ databases">
        <authorList>
            <person name="Scholz U."/>
            <person name="Mascher M."/>
            <person name="Fiebig A."/>
        </authorList>
    </citation>
    <scope>NUCLEOTIDE SEQUENCE [LARGE SCALE GENOMIC DNA]</scope>
</reference>
<dbReference type="EnsemblPlants" id="AVESA.00010b.r2.6AG1045500.1">
    <property type="protein sequence ID" value="AVESA.00010b.r2.6AG1045500.1.CDS"/>
    <property type="gene ID" value="AVESA.00010b.r2.6AG1045500"/>
</dbReference>
<organism evidence="1 2">
    <name type="scientific">Avena sativa</name>
    <name type="common">Oat</name>
    <dbReference type="NCBI Taxonomy" id="4498"/>
    <lineage>
        <taxon>Eukaryota</taxon>
        <taxon>Viridiplantae</taxon>
        <taxon>Streptophyta</taxon>
        <taxon>Embryophyta</taxon>
        <taxon>Tracheophyta</taxon>
        <taxon>Spermatophyta</taxon>
        <taxon>Magnoliopsida</taxon>
        <taxon>Liliopsida</taxon>
        <taxon>Poales</taxon>
        <taxon>Poaceae</taxon>
        <taxon>BOP clade</taxon>
        <taxon>Pooideae</taxon>
        <taxon>Poodae</taxon>
        <taxon>Poeae</taxon>
        <taxon>Poeae Chloroplast Group 1 (Aveneae type)</taxon>
        <taxon>Aveninae</taxon>
        <taxon>Avena</taxon>
    </lineage>
</organism>
<sequence>MNDVIQQACYGARPATAQAEALSRSQPELDPLIPSSRKEEMSPDPTAKRGCLGGDTLAGDRLSDLPDGLLHTIMSFLPAPHVVQTSVLSRRWRDLWRSTPCISIEEHDFPITRRVGSDLQDRDEKWRNLENFTTNLFMFHNNVASLDKFRIYIDVSHASALRVRDMDRWLRRGIKYSPQVLEILISRWCHLVTFPHMGASSCRLKRLHLHGLHLDNQFAELLCSGSPVLEDLELRSCRKSFQEFKSRTLKRLVIDCCDNVTGGLVVITTTSLVKASIHLLCLGETFSFKHQRWLLGNLCNVPDLELYGFQTMAMLVEESVEFPIFTDLKTLSLELCFLDKCDLNNKLDALGSFVQNAPFLEKLTLQCCMFEVESEKEGQLVRKNIILQPQDQDTFRCPMLKFIEVVYMADHDHQLVELLWGIGRRLPDASIILTNFFTD</sequence>
<dbReference type="Proteomes" id="UP001732700">
    <property type="component" value="Chromosome 6A"/>
</dbReference>
<accession>A0ACD5YVK7</accession>
<reference evidence="1" key="2">
    <citation type="submission" date="2025-09" db="UniProtKB">
        <authorList>
            <consortium name="EnsemblPlants"/>
        </authorList>
    </citation>
    <scope>IDENTIFICATION</scope>
</reference>
<evidence type="ECO:0000313" key="1">
    <source>
        <dbReference type="EnsemblPlants" id="AVESA.00010b.r2.6AG1045500.1.CDS"/>
    </source>
</evidence>
<proteinExistence type="predicted"/>